<protein>
    <recommendedName>
        <fullName evidence="4">YD repeat-containing protein</fullName>
    </recommendedName>
</protein>
<evidence type="ECO:0000256" key="1">
    <source>
        <dbReference type="SAM" id="SignalP"/>
    </source>
</evidence>
<dbReference type="NCBIfam" id="TIGR01643">
    <property type="entry name" value="YD_repeat_2x"/>
    <property type="match status" value="1"/>
</dbReference>
<evidence type="ECO:0000313" key="2">
    <source>
        <dbReference type="EMBL" id="MBC9813439.1"/>
    </source>
</evidence>
<dbReference type="Proteomes" id="UP000652681">
    <property type="component" value="Unassembled WGS sequence"/>
</dbReference>
<sequence>MRYLFIILFFTSVGFAQVLDNSRGDAFTNKPFFNKTFVAKNNIKSIKGRFNYKKSGQAMYPTEYFYAYNFNRQGQLISSFETRKDDGTADTTWNEYIYDMDGSLIEHKQGNSTSKSSTVYHLDDKKRVISEEYLTETIDSTGKKAVILMNSEAMSYEDFGLQHKKTVMNSYGLPYKTELSFYDENGYLLEQEERFSRTSNFNKTLYSYNEKGLLSSIAVYQKGHSTPVEENKFKYDQYGNITEKHWYKGGVFTTDTQIVYNEQTKLMTAVIIRDVSTNFLMVIRFGDYEYFD</sequence>
<feature type="signal peptide" evidence="1">
    <location>
        <begin position="1"/>
        <end position="16"/>
    </location>
</feature>
<keyword evidence="3" id="KW-1185">Reference proteome</keyword>
<organism evidence="2 3">
    <name type="scientific">Taishania pollutisoli</name>
    <dbReference type="NCBI Taxonomy" id="2766479"/>
    <lineage>
        <taxon>Bacteria</taxon>
        <taxon>Pseudomonadati</taxon>
        <taxon>Bacteroidota</taxon>
        <taxon>Flavobacteriia</taxon>
        <taxon>Flavobacteriales</taxon>
        <taxon>Crocinitomicaceae</taxon>
        <taxon>Taishania</taxon>
    </lineage>
</organism>
<dbReference type="InterPro" id="IPR006530">
    <property type="entry name" value="YD"/>
</dbReference>
<evidence type="ECO:0000313" key="3">
    <source>
        <dbReference type="Proteomes" id="UP000652681"/>
    </source>
</evidence>
<accession>A0A8J6PKT1</accession>
<dbReference type="EMBL" id="JACVEL010000010">
    <property type="protein sequence ID" value="MBC9813439.1"/>
    <property type="molecule type" value="Genomic_DNA"/>
</dbReference>
<feature type="chain" id="PRO_5035151287" description="YD repeat-containing protein" evidence="1">
    <location>
        <begin position="17"/>
        <end position="292"/>
    </location>
</feature>
<dbReference type="Gene3D" id="2.180.10.10">
    <property type="entry name" value="RHS repeat-associated core"/>
    <property type="match status" value="1"/>
</dbReference>
<evidence type="ECO:0008006" key="4">
    <source>
        <dbReference type="Google" id="ProtNLM"/>
    </source>
</evidence>
<name>A0A8J6PKT1_9FLAO</name>
<proteinExistence type="predicted"/>
<keyword evidence="1" id="KW-0732">Signal</keyword>
<reference evidence="2" key="1">
    <citation type="submission" date="2020-09" db="EMBL/GenBank/DDBJ databases">
        <title>Taishania pollutisoli gen. nov., sp. nov., Isolated from Tetrabromobisphenol A-Contaminated Soil.</title>
        <authorList>
            <person name="Chen Q."/>
        </authorList>
    </citation>
    <scope>NUCLEOTIDE SEQUENCE</scope>
    <source>
        <strain evidence="2">CZZ-1</strain>
    </source>
</reference>
<comment type="caution">
    <text evidence="2">The sequence shown here is derived from an EMBL/GenBank/DDBJ whole genome shotgun (WGS) entry which is preliminary data.</text>
</comment>
<dbReference type="AlphaFoldDB" id="A0A8J6PKT1"/>
<dbReference type="RefSeq" id="WP_163492139.1">
    <property type="nucleotide sequence ID" value="NZ_JACVEL010000010.1"/>
</dbReference>
<gene>
    <name evidence="2" type="ORF">H9Y05_13255</name>
</gene>